<feature type="transmembrane region" description="Helical" evidence="6">
    <location>
        <begin position="1093"/>
        <end position="1118"/>
    </location>
</feature>
<comment type="subcellular location">
    <subcellularLocation>
        <location evidence="1">Membrane</location>
        <topology evidence="1">Multi-pass membrane protein</topology>
    </subcellularLocation>
</comment>
<feature type="domain" description="RyR/IP3R Homology associated" evidence="8">
    <location>
        <begin position="660"/>
        <end position="767"/>
    </location>
</feature>
<protein>
    <submittedName>
        <fullName evidence="9">Uncharacterized protein</fullName>
    </submittedName>
</protein>
<gene>
    <name evidence="9" type="ORF">MBJ925_LOCUS8720</name>
</gene>
<dbReference type="Pfam" id="PF08454">
    <property type="entry name" value="RIH_assoc"/>
    <property type="match status" value="1"/>
</dbReference>
<dbReference type="GO" id="GO:0005216">
    <property type="term" value="F:monoatomic ion channel activity"/>
    <property type="evidence" value="ECO:0007669"/>
    <property type="project" value="InterPro"/>
</dbReference>
<keyword evidence="3 6" id="KW-1133">Transmembrane helix</keyword>
<evidence type="ECO:0000256" key="1">
    <source>
        <dbReference type="ARBA" id="ARBA00004141"/>
    </source>
</evidence>
<dbReference type="Pfam" id="PF00520">
    <property type="entry name" value="Ion_trans"/>
    <property type="match status" value="1"/>
</dbReference>
<feature type="transmembrane region" description="Helical" evidence="6">
    <location>
        <begin position="966"/>
        <end position="985"/>
    </location>
</feature>
<evidence type="ECO:0000259" key="7">
    <source>
        <dbReference type="Pfam" id="PF00520"/>
    </source>
</evidence>
<dbReference type="GO" id="GO:0006816">
    <property type="term" value="P:calcium ion transport"/>
    <property type="evidence" value="ECO:0007669"/>
    <property type="project" value="InterPro"/>
</dbReference>
<evidence type="ECO:0000256" key="3">
    <source>
        <dbReference type="ARBA" id="ARBA00022989"/>
    </source>
</evidence>
<dbReference type="PANTHER" id="PTHR45816:SF4">
    <property type="entry name" value="RYR_IP3R HOMOLOGY ASSOCIATED DOMAIN-CONTAINING PROTEIN"/>
    <property type="match status" value="1"/>
</dbReference>
<name>A0A816N0Q7_9BILA</name>
<evidence type="ECO:0000256" key="2">
    <source>
        <dbReference type="ARBA" id="ARBA00022692"/>
    </source>
</evidence>
<sequence length="1417" mass="163503">EQEVETCCYIFLNNIQLCKTMTEKHIQHFVHLIELHGRKVIYIKFLQTIVKAENQYIKNCQDIIMSELVTSDEVLVFYEKGNLTNLFERMKSDTERTDPNSLLNYHIQLVHLLAMCTEGKNASTEIKCHSLIGLDDLVIIVTHPECIPEVKEAYVTFLNHCYIDTEVEMKEIYNSQHIYALIEQSFCPDIEKLITKATDEPNLEKYILNTVIDLLTQFFNSPFFEQASAPQHRNTTLISLHSHLIKLFTASWLTATQREHVDRCIHIISLIADRRDLLHFLRSNHSSISESMLPSHRTSRSITLEPRHSGTYPADGYNHSEDIEHTRVIDGFVAFLSQTSVRLAPLILAEISILVDVIRAPAALFPEKNECRLKFLYGAFVHKLIQHAKYLLTQTDENLCLRIMHSLKSMVKSNTEFETIGQSLRLKLLRRYFSDDTQYLKSIYQAVQEEDAIERLRLTQNELNKQGASDLVVELFISQSSINILEESIHLAIALLEGGNTEVQKSIFRRLNECEIASEKFFQVFYDKMYTAQKILKCMSSITNDMHTENDDYDDGVFTSRPDYSISPNISSTANDRRSSAIPTAEEKTLLNSLANSSLELQRNVHSNINEMESLQALEARTTTQQAPSQSEPKQNATSEIMDVLDFQSQNRRPKLVFELRIMQPILRFLQLLCENHNPEFQNYLRLQTKHKTNYNLVCETLKFLDSICGSQTGLLGLLGNYINEDNVDLINQALITLTEYCQGPCRDNQDSIVNHESNGIDIIIAIVLNDITPLNQKNYDLVLELKDNASKLLLAVMESRDDSTNAERILRNITPVSQLLARHNRELEMLMKQRTLDDEALSYYHKHTAEIEIIRQDRSIEPIVFPVPQLCEFLTNEKKQKVFLTCEQDEQGSKVKDFFEKFSEIFEEMKWQRKLRHQPTLYWFSSQMSLWSDISFNFAVLINILVAVFYPFNKGLKDLDSRSSAAIWGGLLMTLITILIKPNATSMRMFFVAGILRSIYSVGLGPTLWLMGTIQVLNKGIFLVSFMGNNGTFSKSRYENLTNFQLVYHVGYLLLCVLGLCLHEFFYSLLLLDVVYREDTLWNVIQCVVRNAKSVILTAVFAVIIIYLFAICGYLFIQDDFLMEVNIKAMPTDDQTLNVTSNTKTNLLTTIIPTANDNEYCTKDNCTNDKTTGHMRPVSQISNVLPEEDADNELLERACDTLFMCIVTTLNKGLRNGGGIGDVLRQPSSREPLYFFRVIYDMMFFFIVIIITLNLIFGVIIDNFADLRTEKQRNDEILRNTCFICALDRKSFDNKHVTFEDHIRKVHNMWNYVYFMVLIHVKDPTEYTGPESYVHEMIEQRNLDWFPRMRTSSLDTQEDKNKEDQDNRILKIQMENANDAIKTLTMELNELQKLVTESRTQKHRMNFLPNAPLPAS</sequence>
<feature type="domain" description="Ion transport" evidence="7">
    <location>
        <begin position="1055"/>
        <end position="1272"/>
    </location>
</feature>
<evidence type="ECO:0000313" key="9">
    <source>
        <dbReference type="EMBL" id="CAF2011060.1"/>
    </source>
</evidence>
<reference evidence="9" key="1">
    <citation type="submission" date="2021-02" db="EMBL/GenBank/DDBJ databases">
        <authorList>
            <person name="Nowell W R."/>
        </authorList>
    </citation>
    <scope>NUCLEOTIDE SEQUENCE</scope>
</reference>
<feature type="coiled-coil region" evidence="5">
    <location>
        <begin position="1361"/>
        <end position="1402"/>
    </location>
</feature>
<feature type="transmembrane region" description="Helical" evidence="6">
    <location>
        <begin position="935"/>
        <end position="954"/>
    </location>
</feature>
<dbReference type="InterPro" id="IPR005821">
    <property type="entry name" value="Ion_trans_dom"/>
</dbReference>
<dbReference type="Proteomes" id="UP000663824">
    <property type="component" value="Unassembled WGS sequence"/>
</dbReference>
<dbReference type="InterPro" id="IPR015925">
    <property type="entry name" value="Ryanodine_IP3_receptor"/>
</dbReference>
<organism evidence="9 10">
    <name type="scientific">Rotaria magnacalcarata</name>
    <dbReference type="NCBI Taxonomy" id="392030"/>
    <lineage>
        <taxon>Eukaryota</taxon>
        <taxon>Metazoa</taxon>
        <taxon>Spiralia</taxon>
        <taxon>Gnathifera</taxon>
        <taxon>Rotifera</taxon>
        <taxon>Eurotatoria</taxon>
        <taxon>Bdelloidea</taxon>
        <taxon>Philodinida</taxon>
        <taxon>Philodinidae</taxon>
        <taxon>Rotaria</taxon>
    </lineage>
</organism>
<dbReference type="PANTHER" id="PTHR45816">
    <property type="entry name" value="MIR DOMAIN-CONTAINING PROTEIN"/>
    <property type="match status" value="1"/>
</dbReference>
<accession>A0A816N0Q7</accession>
<evidence type="ECO:0000256" key="6">
    <source>
        <dbReference type="SAM" id="Phobius"/>
    </source>
</evidence>
<evidence type="ECO:0000313" key="10">
    <source>
        <dbReference type="Proteomes" id="UP000663824"/>
    </source>
</evidence>
<keyword evidence="5" id="KW-0175">Coiled coil</keyword>
<evidence type="ECO:0000256" key="5">
    <source>
        <dbReference type="SAM" id="Coils"/>
    </source>
</evidence>
<dbReference type="InterPro" id="IPR013662">
    <property type="entry name" value="RIH_assoc-dom"/>
</dbReference>
<comment type="caution">
    <text evidence="9">The sequence shown here is derived from an EMBL/GenBank/DDBJ whole genome shotgun (WGS) entry which is preliminary data.</text>
</comment>
<keyword evidence="4 6" id="KW-0472">Membrane</keyword>
<keyword evidence="2 6" id="KW-0812">Transmembrane</keyword>
<dbReference type="GO" id="GO:0016020">
    <property type="term" value="C:membrane"/>
    <property type="evidence" value="ECO:0007669"/>
    <property type="project" value="UniProtKB-SubCell"/>
</dbReference>
<proteinExistence type="predicted"/>
<dbReference type="EMBL" id="CAJNRE010003199">
    <property type="protein sequence ID" value="CAF2011060.1"/>
    <property type="molecule type" value="Genomic_DNA"/>
</dbReference>
<feature type="transmembrane region" description="Helical" evidence="6">
    <location>
        <begin position="1239"/>
        <end position="1262"/>
    </location>
</feature>
<evidence type="ECO:0000256" key="4">
    <source>
        <dbReference type="ARBA" id="ARBA00023136"/>
    </source>
</evidence>
<dbReference type="Gene3D" id="1.10.287.70">
    <property type="match status" value="1"/>
</dbReference>
<feature type="non-terminal residue" evidence="9">
    <location>
        <position position="1"/>
    </location>
</feature>
<evidence type="ECO:0000259" key="8">
    <source>
        <dbReference type="Pfam" id="PF08454"/>
    </source>
</evidence>
<feature type="transmembrane region" description="Helical" evidence="6">
    <location>
        <begin position="1047"/>
        <end position="1073"/>
    </location>
</feature>